<name>A0A6J7AN67_9ZZZZ</name>
<accession>A0A6J7AN67</accession>
<organism evidence="3">
    <name type="scientific">freshwater metagenome</name>
    <dbReference type="NCBI Taxonomy" id="449393"/>
    <lineage>
        <taxon>unclassified sequences</taxon>
        <taxon>metagenomes</taxon>
        <taxon>ecological metagenomes</taxon>
    </lineage>
</organism>
<evidence type="ECO:0000256" key="2">
    <source>
        <dbReference type="SAM" id="Phobius"/>
    </source>
</evidence>
<dbReference type="InterPro" id="IPR040177">
    <property type="entry name" value="SLC30A9"/>
</dbReference>
<dbReference type="AlphaFoldDB" id="A0A6J7AN67"/>
<evidence type="ECO:0000313" key="3">
    <source>
        <dbReference type="EMBL" id="CAB4834396.1"/>
    </source>
</evidence>
<reference evidence="3" key="1">
    <citation type="submission" date="2020-05" db="EMBL/GenBank/DDBJ databases">
        <authorList>
            <person name="Chiriac C."/>
            <person name="Salcher M."/>
            <person name="Ghai R."/>
            <person name="Kavagutti S V."/>
        </authorList>
    </citation>
    <scope>NUCLEOTIDE SEQUENCE</scope>
</reference>
<protein>
    <submittedName>
        <fullName evidence="3">Unannotated protein</fullName>
    </submittedName>
</protein>
<dbReference type="EMBL" id="CAFABK010000090">
    <property type="protein sequence ID" value="CAB4834396.1"/>
    <property type="molecule type" value="Genomic_DNA"/>
</dbReference>
<dbReference type="PANTHER" id="PTHR13414:SF9">
    <property type="entry name" value="PROTON-COUPLED ZINC ANTIPORTER SLC30A9, MITOCHONDRIAL"/>
    <property type="match status" value="1"/>
</dbReference>
<gene>
    <name evidence="3" type="ORF">UFOPK3204_01494</name>
</gene>
<proteinExistence type="predicted"/>
<keyword evidence="2" id="KW-1133">Transmembrane helix</keyword>
<sequence>MGLVFALIGVGMAINTGDGRWDAVGAMAVGTLLVVIAIFLAMEMATMLVGESALPEEVAAIRAALESAPLVERVIHLRTVHVGPDELLVAAKIAISQSETAAGIAAGINEAELALRAAVPTARYVFIEPDLDVAR</sequence>
<dbReference type="GO" id="GO:0008324">
    <property type="term" value="F:monoatomic cation transmembrane transporter activity"/>
    <property type="evidence" value="ECO:0007669"/>
    <property type="project" value="InterPro"/>
</dbReference>
<keyword evidence="1" id="KW-0813">Transport</keyword>
<dbReference type="GO" id="GO:0006829">
    <property type="term" value="P:zinc ion transport"/>
    <property type="evidence" value="ECO:0007669"/>
    <property type="project" value="InterPro"/>
</dbReference>
<dbReference type="InterPro" id="IPR036837">
    <property type="entry name" value="Cation_efflux_CTD_sf"/>
</dbReference>
<keyword evidence="2" id="KW-0812">Transmembrane</keyword>
<dbReference type="SUPFAM" id="SSF160240">
    <property type="entry name" value="Cation efflux protein cytoplasmic domain-like"/>
    <property type="match status" value="1"/>
</dbReference>
<keyword evidence="2" id="KW-0472">Membrane</keyword>
<feature type="transmembrane region" description="Helical" evidence="2">
    <location>
        <begin position="23"/>
        <end position="42"/>
    </location>
</feature>
<dbReference type="PANTHER" id="PTHR13414">
    <property type="entry name" value="HUEL-CATION TRANSPORTER"/>
    <property type="match status" value="1"/>
</dbReference>
<evidence type="ECO:0000256" key="1">
    <source>
        <dbReference type="ARBA" id="ARBA00022448"/>
    </source>
</evidence>